<proteinExistence type="inferred from homology"/>
<feature type="compositionally biased region" description="Low complexity" evidence="7">
    <location>
        <begin position="450"/>
        <end position="462"/>
    </location>
</feature>
<feature type="transmembrane region" description="Helical" evidence="8">
    <location>
        <begin position="277"/>
        <end position="300"/>
    </location>
</feature>
<dbReference type="EMBL" id="FZPH01000006">
    <property type="protein sequence ID" value="SNT43699.1"/>
    <property type="molecule type" value="Genomic_DNA"/>
</dbReference>
<dbReference type="PANTHER" id="PTHR33406:SF11">
    <property type="entry name" value="MEMBRANE PROTEIN SCO6666-RELATED"/>
    <property type="match status" value="1"/>
</dbReference>
<dbReference type="Gene3D" id="1.20.1640.10">
    <property type="entry name" value="Multidrug efflux transporter AcrB transmembrane domain"/>
    <property type="match status" value="2"/>
</dbReference>
<accession>A0A239MPC7</accession>
<evidence type="ECO:0000256" key="2">
    <source>
        <dbReference type="ARBA" id="ARBA00010157"/>
    </source>
</evidence>
<evidence type="ECO:0000256" key="5">
    <source>
        <dbReference type="ARBA" id="ARBA00022989"/>
    </source>
</evidence>
<feature type="domain" description="SSD" evidence="9">
    <location>
        <begin position="197"/>
        <end position="328"/>
    </location>
</feature>
<gene>
    <name evidence="10" type="ORF">SAMN05421812_10625</name>
</gene>
<feature type="compositionally biased region" description="Gly residues" evidence="7">
    <location>
        <begin position="400"/>
        <end position="439"/>
    </location>
</feature>
<feature type="transmembrane region" description="Helical" evidence="8">
    <location>
        <begin position="747"/>
        <end position="773"/>
    </location>
</feature>
<feature type="transmembrane region" description="Helical" evidence="8">
    <location>
        <begin position="785"/>
        <end position="811"/>
    </location>
</feature>
<evidence type="ECO:0000313" key="10">
    <source>
        <dbReference type="EMBL" id="SNT43699.1"/>
    </source>
</evidence>
<feature type="compositionally biased region" description="Basic and acidic residues" evidence="7">
    <location>
        <begin position="463"/>
        <end position="473"/>
    </location>
</feature>
<feature type="transmembrane region" description="Helical" evidence="8">
    <location>
        <begin position="674"/>
        <end position="695"/>
    </location>
</feature>
<dbReference type="PANTHER" id="PTHR33406">
    <property type="entry name" value="MEMBRANE PROTEIN MJ1562-RELATED"/>
    <property type="match status" value="1"/>
</dbReference>
<name>A0A239MPC7_9ACTN</name>
<evidence type="ECO:0000256" key="8">
    <source>
        <dbReference type="SAM" id="Phobius"/>
    </source>
</evidence>
<evidence type="ECO:0000313" key="11">
    <source>
        <dbReference type="Proteomes" id="UP000198362"/>
    </source>
</evidence>
<keyword evidence="3" id="KW-1003">Cell membrane</keyword>
<keyword evidence="11" id="KW-1185">Reference proteome</keyword>
<reference evidence="10 11" key="1">
    <citation type="submission" date="2017-06" db="EMBL/GenBank/DDBJ databases">
        <authorList>
            <person name="Kim H.J."/>
            <person name="Triplett B.A."/>
        </authorList>
    </citation>
    <scope>NUCLEOTIDE SEQUENCE [LARGE SCALE GENOMIC DNA]</scope>
    <source>
        <strain evidence="10 11">CGMCC 4.5593</strain>
    </source>
</reference>
<feature type="transmembrane region" description="Helical" evidence="8">
    <location>
        <begin position="306"/>
        <end position="328"/>
    </location>
</feature>
<dbReference type="GO" id="GO:0022857">
    <property type="term" value="F:transmembrane transporter activity"/>
    <property type="evidence" value="ECO:0007669"/>
    <property type="project" value="InterPro"/>
</dbReference>
<dbReference type="InterPro" id="IPR004869">
    <property type="entry name" value="MMPL_dom"/>
</dbReference>
<dbReference type="Proteomes" id="UP000198362">
    <property type="component" value="Unassembled WGS sequence"/>
</dbReference>
<evidence type="ECO:0000256" key="1">
    <source>
        <dbReference type="ARBA" id="ARBA00004651"/>
    </source>
</evidence>
<comment type="similarity">
    <text evidence="2">Belongs to the resistance-nodulation-cell division (RND) (TC 2.A.6) family. MmpL subfamily.</text>
</comment>
<feature type="region of interest" description="Disordered" evidence="7">
    <location>
        <begin position="339"/>
        <end position="473"/>
    </location>
</feature>
<organism evidence="10 11">
    <name type="scientific">Asanoa hainanensis</name>
    <dbReference type="NCBI Taxonomy" id="560556"/>
    <lineage>
        <taxon>Bacteria</taxon>
        <taxon>Bacillati</taxon>
        <taxon>Actinomycetota</taxon>
        <taxon>Actinomycetes</taxon>
        <taxon>Micromonosporales</taxon>
        <taxon>Micromonosporaceae</taxon>
        <taxon>Asanoa</taxon>
    </lineage>
</organism>
<feature type="transmembrane region" description="Helical" evidence="8">
    <location>
        <begin position="643"/>
        <end position="662"/>
    </location>
</feature>
<dbReference type="PRINTS" id="PR00702">
    <property type="entry name" value="ACRIFLAVINRP"/>
</dbReference>
<dbReference type="OrthoDB" id="7051771at2"/>
<dbReference type="InterPro" id="IPR001036">
    <property type="entry name" value="Acrflvin-R"/>
</dbReference>
<feature type="transmembrane region" description="Helical" evidence="8">
    <location>
        <begin position="204"/>
        <end position="224"/>
    </location>
</feature>
<keyword evidence="6 8" id="KW-0472">Membrane</keyword>
<dbReference type="SUPFAM" id="SSF82866">
    <property type="entry name" value="Multidrug efflux transporter AcrB transmembrane domain"/>
    <property type="match status" value="2"/>
</dbReference>
<dbReference type="AlphaFoldDB" id="A0A239MPC7"/>
<keyword evidence="5 8" id="KW-1133">Transmembrane helix</keyword>
<keyword evidence="4 8" id="KW-0812">Transmembrane</keyword>
<sequence length="846" mass="87619">MHAFLARLGRTCARHHWVVIVSWLVLVVGLALGNARWGGDYVNNYTVPGSQSAQGTQVIADEFPGQSTFVGQLVFQAPPGTLVTSQQAAIDQSFANTAALPHVVSAVSPFAMSPPTVSADGTIAYGNVDYDISTDTLGYSYLQQLDQAVAPARAAGLTVDYGAASGQIDKGTNDIPSEIVGIVVAFVLLFLIFFSFVAALIPLVAAVFSVLGALSIIGLLAALWNFPTTGPTLATLLGLGVAIDYGLFQVARHREDLGAGNDYVGAAGSANNHSGMAILVAGTTVIIAMLGLFIAGLPFISALGVSAALGVAMTMLAALTLIPAFLGLSGRTVRAMRRHRKAAGGTPGVAVPPAPPHPRPGGDEPDLEAGHGSAPGYGTGPTNRGQGSGYPAGREPGDTFGTGAGPGGTGSGEAGPGGSYGTAAGPGGTGGGGAGPGDWHGGEAQESGFGARPGPGSPAAGEARPDPITHPAHEHGAFARWGRYVSKHPWPWAAAAVAVLLVITIPLIWIDFGQLDPGTDPTSDTDRRAYDLIAEGFGPGANGPLTVVLTFPAGTDPTTLLTSTQLTLEQQPGVASVTPPLVNPQVTAAIINVIPTTGPRDSATNDLVHHLRDDVLPTIPATSYLTGQTASYDDFTARTVERLPWLILAVVVLSLLLLTTAFRSLVIGIQAALMNLLSVGAAYGVIVAVFQWGWGASLIGVDMSLSIPAYVPMIMFAVVFGLSMDYEVFLMSRVHEAYVRTHDTRRSVALGIGATARVITTAALIMIVVFISFVADPDPTIKMLAVGMAVSVLLDASIVRMILVPAILALLGDRAWWIPRWLDRILPRLDIEGELPPKPELQDAHR</sequence>
<dbReference type="Pfam" id="PF03176">
    <property type="entry name" value="MMPL"/>
    <property type="match status" value="2"/>
</dbReference>
<evidence type="ECO:0000256" key="6">
    <source>
        <dbReference type="ARBA" id="ARBA00023136"/>
    </source>
</evidence>
<feature type="transmembrane region" description="Helical" evidence="8">
    <location>
        <begin position="490"/>
        <end position="510"/>
    </location>
</feature>
<feature type="transmembrane region" description="Helical" evidence="8">
    <location>
        <begin position="707"/>
        <end position="726"/>
    </location>
</feature>
<comment type="subcellular location">
    <subcellularLocation>
        <location evidence="1">Cell membrane</location>
        <topology evidence="1">Multi-pass membrane protein</topology>
    </subcellularLocation>
</comment>
<dbReference type="PROSITE" id="PS50156">
    <property type="entry name" value="SSD"/>
    <property type="match status" value="1"/>
</dbReference>
<dbReference type="InterPro" id="IPR000731">
    <property type="entry name" value="SSD"/>
</dbReference>
<evidence type="ECO:0000256" key="3">
    <source>
        <dbReference type="ARBA" id="ARBA00022475"/>
    </source>
</evidence>
<dbReference type="InterPro" id="IPR050545">
    <property type="entry name" value="Mycobact_MmpL"/>
</dbReference>
<feature type="transmembrane region" description="Helical" evidence="8">
    <location>
        <begin position="17"/>
        <end position="37"/>
    </location>
</feature>
<dbReference type="GO" id="GO:0005886">
    <property type="term" value="C:plasma membrane"/>
    <property type="evidence" value="ECO:0007669"/>
    <property type="project" value="UniProtKB-SubCell"/>
</dbReference>
<evidence type="ECO:0000256" key="7">
    <source>
        <dbReference type="SAM" id="MobiDB-lite"/>
    </source>
</evidence>
<evidence type="ECO:0000256" key="4">
    <source>
        <dbReference type="ARBA" id="ARBA00022692"/>
    </source>
</evidence>
<evidence type="ECO:0000259" key="9">
    <source>
        <dbReference type="PROSITE" id="PS50156"/>
    </source>
</evidence>
<protein>
    <submittedName>
        <fullName evidence="10">MMPL family protein</fullName>
    </submittedName>
</protein>
<dbReference type="RefSeq" id="WP_089249642.1">
    <property type="nucleotide sequence ID" value="NZ_FZPH01000006.1"/>
</dbReference>
<feature type="compositionally biased region" description="Pro residues" evidence="7">
    <location>
        <begin position="350"/>
        <end position="359"/>
    </location>
</feature>
<feature type="transmembrane region" description="Helical" evidence="8">
    <location>
        <begin position="179"/>
        <end position="197"/>
    </location>
</feature>